<dbReference type="RefSeq" id="WP_261627172.1">
    <property type="nucleotide sequence ID" value="NZ_CAMAPC010000031.1"/>
</dbReference>
<dbReference type="GO" id="GO:0005737">
    <property type="term" value="C:cytoplasm"/>
    <property type="evidence" value="ECO:0007669"/>
    <property type="project" value="TreeGrafter"/>
</dbReference>
<dbReference type="Proteomes" id="UP001152467">
    <property type="component" value="Unassembled WGS sequence"/>
</dbReference>
<evidence type="ECO:0000256" key="2">
    <source>
        <dbReference type="ARBA" id="ARBA00023239"/>
    </source>
</evidence>
<dbReference type="GO" id="GO:0019172">
    <property type="term" value="F:glyoxalase III activity"/>
    <property type="evidence" value="ECO:0007669"/>
    <property type="project" value="TreeGrafter"/>
</dbReference>
<comment type="caution">
    <text evidence="4">The sequence shown here is derived from an EMBL/GenBank/DDBJ whole genome shotgun (WGS) entry which is preliminary data.</text>
</comment>
<keyword evidence="1" id="KW-0346">Stress response</keyword>
<dbReference type="AlphaFoldDB" id="A0A9W4R520"/>
<dbReference type="PANTHER" id="PTHR48094">
    <property type="entry name" value="PROTEIN/NUCLEIC ACID DEGLYCASE DJ-1-RELATED"/>
    <property type="match status" value="1"/>
</dbReference>
<reference evidence="4" key="1">
    <citation type="submission" date="2022-07" db="EMBL/GenBank/DDBJ databases">
        <authorList>
            <person name="Criscuolo A."/>
        </authorList>
    </citation>
    <scope>NUCLEOTIDE SEQUENCE</scope>
    <source>
        <strain evidence="4">CIP111854</strain>
    </source>
</reference>
<evidence type="ECO:0000313" key="4">
    <source>
        <dbReference type="EMBL" id="CAH9067195.1"/>
    </source>
</evidence>
<dbReference type="PANTHER" id="PTHR48094:SF11">
    <property type="entry name" value="GLUTATHIONE-INDEPENDENT GLYOXALASE HSP31-RELATED"/>
    <property type="match status" value="1"/>
</dbReference>
<accession>A0A9W4R520</accession>
<keyword evidence="2" id="KW-0456">Lyase</keyword>
<dbReference type="InterPro" id="IPR050325">
    <property type="entry name" value="Prot/Nucl_acid_deglycase"/>
</dbReference>
<dbReference type="EMBL" id="CAMAPC010000031">
    <property type="protein sequence ID" value="CAH9067195.1"/>
    <property type="molecule type" value="Genomic_DNA"/>
</dbReference>
<dbReference type="CDD" id="cd03141">
    <property type="entry name" value="GATase1_Hsp31_like"/>
    <property type="match status" value="1"/>
</dbReference>
<evidence type="ECO:0008006" key="6">
    <source>
        <dbReference type="Google" id="ProtNLM"/>
    </source>
</evidence>
<dbReference type="GO" id="GO:0019243">
    <property type="term" value="P:methylglyoxal catabolic process to D-lactate via S-lactoyl-glutathione"/>
    <property type="evidence" value="ECO:0007669"/>
    <property type="project" value="TreeGrafter"/>
</dbReference>
<comment type="similarity">
    <text evidence="3">Belongs to the peptidase C56 family. HSP31-like subfamily.</text>
</comment>
<organism evidence="4 5">
    <name type="scientific">Pseudoalteromonas holothuriae</name>
    <dbReference type="NCBI Taxonomy" id="2963714"/>
    <lineage>
        <taxon>Bacteria</taxon>
        <taxon>Pseudomonadati</taxon>
        <taxon>Pseudomonadota</taxon>
        <taxon>Gammaproteobacteria</taxon>
        <taxon>Alteromonadales</taxon>
        <taxon>Pseudoalteromonadaceae</taxon>
        <taxon>Pseudoalteromonas</taxon>
    </lineage>
</organism>
<dbReference type="SUPFAM" id="SSF52317">
    <property type="entry name" value="Class I glutamine amidotransferase-like"/>
    <property type="match status" value="1"/>
</dbReference>
<protein>
    <recommendedName>
        <fullName evidence="6">Type 1 glutamine amidotransferase domain-containing protein</fullName>
    </recommendedName>
</protein>
<evidence type="ECO:0000313" key="5">
    <source>
        <dbReference type="Proteomes" id="UP001152467"/>
    </source>
</evidence>
<evidence type="ECO:0000256" key="3">
    <source>
        <dbReference type="ARBA" id="ARBA00038493"/>
    </source>
</evidence>
<dbReference type="InterPro" id="IPR029062">
    <property type="entry name" value="Class_I_gatase-like"/>
</dbReference>
<evidence type="ECO:0000256" key="1">
    <source>
        <dbReference type="ARBA" id="ARBA00023016"/>
    </source>
</evidence>
<sequence length="249" mass="27204">MKYFISIIFTTILFISVSVNAVPAKKVLIITSNMIDMGDAEKHDARNNLWEVAPPYHIFVSHGFEVDFVSPDGGKVEFMMDPLGISSYTIKYEGFMDKANNTFISNQIEPSNYWGVYIGGGYGPLFDVANNKELQSIIAKIYESGGIIGGGGHGAGAFANVVLSTGEFLVKGKKVAGFPNSTEKSKSWAKQGSLLPFLVESQLNKNGAIAQNKQTLKDKHEVVIDQRIVSTMFLPSAAIVAKEMIRLNK</sequence>
<dbReference type="Gene3D" id="3.40.50.880">
    <property type="match status" value="1"/>
</dbReference>
<name>A0A9W4R520_9GAMM</name>
<proteinExistence type="inferred from homology"/>
<keyword evidence="5" id="KW-1185">Reference proteome</keyword>
<gene>
    <name evidence="4" type="ORF">PSECIP111854_04042</name>
</gene>